<dbReference type="Gene3D" id="2.60.110.10">
    <property type="entry name" value="Thaumatin"/>
    <property type="match status" value="1"/>
</dbReference>
<dbReference type="Pfam" id="PF00314">
    <property type="entry name" value="Thaumatin"/>
    <property type="match status" value="1"/>
</dbReference>
<evidence type="ECO:0000313" key="2">
    <source>
        <dbReference type="EMBL" id="KAG4418076.1"/>
    </source>
</evidence>
<comment type="caution">
    <text evidence="2">The sequence shown here is derived from an EMBL/GenBank/DDBJ whole genome shotgun (WGS) entry which is preliminary data.</text>
</comment>
<dbReference type="InterPro" id="IPR001938">
    <property type="entry name" value="Thaumatin"/>
</dbReference>
<feature type="chain" id="PRO_5034722169" description="Osmotin, thaumatin-like protein" evidence="1">
    <location>
        <begin position="19"/>
        <end position="280"/>
    </location>
</feature>
<dbReference type="EMBL" id="JAFJYH010000138">
    <property type="protein sequence ID" value="KAG4418076.1"/>
    <property type="molecule type" value="Genomic_DNA"/>
</dbReference>
<keyword evidence="3" id="KW-1185">Reference proteome</keyword>
<evidence type="ECO:0000256" key="1">
    <source>
        <dbReference type="SAM" id="SignalP"/>
    </source>
</evidence>
<gene>
    <name evidence="2" type="ORF">IFR04_008813</name>
</gene>
<evidence type="ECO:0000313" key="3">
    <source>
        <dbReference type="Proteomes" id="UP000664132"/>
    </source>
</evidence>
<keyword evidence="1" id="KW-0732">Signal</keyword>
<evidence type="ECO:0008006" key="4">
    <source>
        <dbReference type="Google" id="ProtNLM"/>
    </source>
</evidence>
<proteinExistence type="predicted"/>
<protein>
    <recommendedName>
        <fullName evidence="4">Osmotin, thaumatin-like protein</fullName>
    </recommendedName>
</protein>
<sequence length="280" mass="30752">MHVKAFASILAAASLVAGTPGNKAREPKIELPKNGKPFQLVFDHGPTIDYVERAAVAQNDQSMLFVVGNNRTTDMCLFGRAKDLNSGESTEFGKKTKKAFKHGIRIPSNSTAVLGNMIFLGADGHYNGMLYSRVGCNKDCEKCHGGELPIWTLSEFAYKEKKFWNNLSNVDGASTNMTMTIMNSTEQCHQPVQCNFTLAQAKKVCPPENFWKEGEAFGCMSDCKLKGGEEYCGRGGPPSDFNMHLCPNAYFWASDDVARGSSHVMNDCPVGPRSMKILIQ</sequence>
<dbReference type="SMART" id="SM00205">
    <property type="entry name" value="THN"/>
    <property type="match status" value="1"/>
</dbReference>
<dbReference type="Proteomes" id="UP000664132">
    <property type="component" value="Unassembled WGS sequence"/>
</dbReference>
<dbReference type="AlphaFoldDB" id="A0A8H7W584"/>
<reference evidence="2" key="1">
    <citation type="submission" date="2021-02" db="EMBL/GenBank/DDBJ databases">
        <title>Genome sequence Cadophora malorum strain M34.</title>
        <authorList>
            <person name="Stefanovic E."/>
            <person name="Vu D."/>
            <person name="Scully C."/>
            <person name="Dijksterhuis J."/>
            <person name="Roader J."/>
            <person name="Houbraken J."/>
        </authorList>
    </citation>
    <scope>NUCLEOTIDE SEQUENCE</scope>
    <source>
        <strain evidence="2">M34</strain>
    </source>
</reference>
<feature type="signal peptide" evidence="1">
    <location>
        <begin position="1"/>
        <end position="18"/>
    </location>
</feature>
<dbReference type="InterPro" id="IPR037176">
    <property type="entry name" value="Osmotin/thaumatin-like_sf"/>
</dbReference>
<organism evidence="2 3">
    <name type="scientific">Cadophora malorum</name>
    <dbReference type="NCBI Taxonomy" id="108018"/>
    <lineage>
        <taxon>Eukaryota</taxon>
        <taxon>Fungi</taxon>
        <taxon>Dikarya</taxon>
        <taxon>Ascomycota</taxon>
        <taxon>Pezizomycotina</taxon>
        <taxon>Leotiomycetes</taxon>
        <taxon>Helotiales</taxon>
        <taxon>Ploettnerulaceae</taxon>
        <taxon>Cadophora</taxon>
    </lineage>
</organism>
<dbReference type="OrthoDB" id="430315at2759"/>
<name>A0A8H7W584_9HELO</name>
<accession>A0A8H7W584</accession>
<dbReference type="SUPFAM" id="SSF49870">
    <property type="entry name" value="Osmotin, thaumatin-like protein"/>
    <property type="match status" value="1"/>
</dbReference>
<dbReference type="PROSITE" id="PS51367">
    <property type="entry name" value="THAUMATIN_2"/>
    <property type="match status" value="1"/>
</dbReference>